<evidence type="ECO:0000259" key="5">
    <source>
        <dbReference type="Pfam" id="PF01464"/>
    </source>
</evidence>
<feature type="domain" description="Transglycosylase SLT" evidence="5">
    <location>
        <begin position="514"/>
        <end position="614"/>
    </location>
</feature>
<protein>
    <submittedName>
        <fullName evidence="6">Lytic transglycosylase domain-containing protein</fullName>
    </submittedName>
</protein>
<dbReference type="InterPro" id="IPR008939">
    <property type="entry name" value="Lytic_TGlycosylase_superhlx_U"/>
</dbReference>
<evidence type="ECO:0000313" key="7">
    <source>
        <dbReference type="Proteomes" id="UP000501891"/>
    </source>
</evidence>
<dbReference type="KEGG" id="acru:HHL28_05245"/>
<dbReference type="SUPFAM" id="SSF48435">
    <property type="entry name" value="Bacterial muramidases"/>
    <property type="match status" value="1"/>
</dbReference>
<dbReference type="GO" id="GO:0000270">
    <property type="term" value="P:peptidoglycan metabolic process"/>
    <property type="evidence" value="ECO:0007669"/>
    <property type="project" value="InterPro"/>
</dbReference>
<evidence type="ECO:0000256" key="4">
    <source>
        <dbReference type="SAM" id="SignalP"/>
    </source>
</evidence>
<comment type="similarity">
    <text evidence="1">Belongs to the transglycosylase Slt family.</text>
</comment>
<dbReference type="Gene3D" id="1.25.20.10">
    <property type="entry name" value="Bacterial muramidases"/>
    <property type="match status" value="1"/>
</dbReference>
<dbReference type="SUPFAM" id="SSF53955">
    <property type="entry name" value="Lysozyme-like"/>
    <property type="match status" value="1"/>
</dbReference>
<dbReference type="EMBL" id="CP051775">
    <property type="protein sequence ID" value="QJE72582.1"/>
    <property type="molecule type" value="Genomic_DNA"/>
</dbReference>
<sequence length="671" mass="74431">MKRRTLAAHSVRNKAPGRNPLPALTVALALALASLPAGAELSAADVQTYRQAFKAADGGKMEEARQIARRAREDLPDKVLRWIELTRPDTTASWEELTAFMRDNPAWPNQNALRRNAEAKMPDMPYREVRAWFEARPPLTIAGFFRYVDSLMETGASDKAIEQVRRRYVEGGFGRVEEQDFRKRYVGLLRPQDHWARLDRLLWDGDDDGAKRMLPLVEPGKQAVAQARMALAGMAGGAEKALAKVPPQLANDPGLLYERARFRRRKDQDAGALEILAKAPKDMGRAEAWWTERHIIARRLMETGQHARAYQLAAAHGTKDGLSFAQAEFLAGWLALRFLDKPDQALKHFEALSRGTSSPVSKSRGAYWSGRAAEALGDKERAKAFYEAAMSYGSTFYGMLAVDKLGLAPGSSIPKERPLTAEAKKAFERNELARVAKLLARIEGRDSPRLELFVRRMGSEAKTAEEYRQVSAMALELGRQDLAVFNARTALQDGFVILESGYPELDARLNPRPERGLVHAIVRQESTFAPGVVSPAGARGLMQLMPGTAQQVAKGLGLRHTHEKLTSDPDYNVRLGTTYLQELIDRFGGSYVLAIASYNAGSGRVGNWIKEFGDPRASGVDVVDWIETIPIYETRNYVQRVLENLQVYRARLGDPPVSLNTDLNRGAAGNG</sequence>
<dbReference type="PROSITE" id="PS00922">
    <property type="entry name" value="TRANSGLYCOSYLASE"/>
    <property type="match status" value="1"/>
</dbReference>
<dbReference type="GO" id="GO:0008933">
    <property type="term" value="F:peptidoglycan lytic transglycosylase activity"/>
    <property type="evidence" value="ECO:0007669"/>
    <property type="project" value="InterPro"/>
</dbReference>
<feature type="chain" id="PRO_5032825412" evidence="4">
    <location>
        <begin position="40"/>
        <end position="671"/>
    </location>
</feature>
<keyword evidence="7" id="KW-1185">Reference proteome</keyword>
<reference evidence="6" key="1">
    <citation type="submission" date="2020-04" db="EMBL/GenBank/DDBJ databases">
        <title>A desert anoxygenic phototrophic bacterium fixes CO2 using RubisCO under aerobic conditions.</title>
        <authorList>
            <person name="Tang K."/>
        </authorList>
    </citation>
    <scope>NUCLEOTIDE SEQUENCE [LARGE SCALE GENOMIC DNA]</scope>
    <source>
        <strain evidence="6">MIMtkB3</strain>
    </source>
</reference>
<evidence type="ECO:0000313" key="6">
    <source>
        <dbReference type="EMBL" id="QJE72582.1"/>
    </source>
</evidence>
<dbReference type="Pfam" id="PF01464">
    <property type="entry name" value="SLT"/>
    <property type="match status" value="1"/>
</dbReference>
<organism evidence="6 7">
    <name type="scientific">Aerophototrophica crusticola</name>
    <dbReference type="NCBI Taxonomy" id="1709002"/>
    <lineage>
        <taxon>Bacteria</taxon>
        <taxon>Pseudomonadati</taxon>
        <taxon>Pseudomonadota</taxon>
        <taxon>Alphaproteobacteria</taxon>
        <taxon>Rhodospirillales</taxon>
        <taxon>Rhodospirillaceae</taxon>
        <taxon>Aerophototrophica</taxon>
    </lineage>
</organism>
<dbReference type="InterPro" id="IPR023346">
    <property type="entry name" value="Lysozyme-like_dom_sf"/>
</dbReference>
<evidence type="ECO:0000256" key="1">
    <source>
        <dbReference type="ARBA" id="ARBA00007734"/>
    </source>
</evidence>
<dbReference type="CDD" id="cd13401">
    <property type="entry name" value="Slt70-like"/>
    <property type="match status" value="1"/>
</dbReference>
<gene>
    <name evidence="6" type="ORF">HHL28_05245</name>
</gene>
<dbReference type="AlphaFoldDB" id="A0A858R5K6"/>
<dbReference type="Proteomes" id="UP000501891">
    <property type="component" value="Chromosome"/>
</dbReference>
<keyword evidence="3 4" id="KW-0732">Signal</keyword>
<dbReference type="PANTHER" id="PTHR37423:SF2">
    <property type="entry name" value="MEMBRANE-BOUND LYTIC MUREIN TRANSGLYCOSYLASE C"/>
    <property type="match status" value="1"/>
</dbReference>
<name>A0A858R5K6_9PROT</name>
<dbReference type="GO" id="GO:0042597">
    <property type="term" value="C:periplasmic space"/>
    <property type="evidence" value="ECO:0007669"/>
    <property type="project" value="InterPro"/>
</dbReference>
<evidence type="ECO:0000256" key="2">
    <source>
        <dbReference type="ARBA" id="ARBA00009387"/>
    </source>
</evidence>
<dbReference type="InterPro" id="IPR000189">
    <property type="entry name" value="Transglyc_AS"/>
</dbReference>
<evidence type="ECO:0000256" key="3">
    <source>
        <dbReference type="ARBA" id="ARBA00022729"/>
    </source>
</evidence>
<feature type="signal peptide" evidence="4">
    <location>
        <begin position="1"/>
        <end position="39"/>
    </location>
</feature>
<dbReference type="GO" id="GO:0004553">
    <property type="term" value="F:hydrolase activity, hydrolyzing O-glycosyl compounds"/>
    <property type="evidence" value="ECO:0007669"/>
    <property type="project" value="InterPro"/>
</dbReference>
<accession>A0A858R5K6</accession>
<dbReference type="PANTHER" id="PTHR37423">
    <property type="entry name" value="SOLUBLE LYTIC MUREIN TRANSGLYCOSYLASE-RELATED"/>
    <property type="match status" value="1"/>
</dbReference>
<proteinExistence type="inferred from homology"/>
<dbReference type="Gene3D" id="1.10.530.10">
    <property type="match status" value="1"/>
</dbReference>
<comment type="similarity">
    <text evidence="2">Belongs to the virb1 family.</text>
</comment>
<dbReference type="GO" id="GO:0016020">
    <property type="term" value="C:membrane"/>
    <property type="evidence" value="ECO:0007669"/>
    <property type="project" value="InterPro"/>
</dbReference>
<dbReference type="InterPro" id="IPR008258">
    <property type="entry name" value="Transglycosylase_SLT_dom_1"/>
</dbReference>